<protein>
    <submittedName>
        <fullName evidence="2">Uncharacterized protein</fullName>
    </submittedName>
</protein>
<dbReference type="AlphaFoldDB" id="A0A5J9SYH5"/>
<gene>
    <name evidence="2" type="ORF">EJB05_50303</name>
</gene>
<keyword evidence="3" id="KW-1185">Reference proteome</keyword>
<dbReference type="Gramene" id="TVU04139">
    <property type="protein sequence ID" value="TVU04139"/>
    <property type="gene ID" value="EJB05_50303"/>
</dbReference>
<evidence type="ECO:0000256" key="1">
    <source>
        <dbReference type="SAM" id="MobiDB-lite"/>
    </source>
</evidence>
<feature type="non-terminal residue" evidence="2">
    <location>
        <position position="1"/>
    </location>
</feature>
<dbReference type="Proteomes" id="UP000324897">
    <property type="component" value="Unassembled WGS sequence"/>
</dbReference>
<feature type="compositionally biased region" description="Low complexity" evidence="1">
    <location>
        <begin position="304"/>
        <end position="322"/>
    </location>
</feature>
<feature type="compositionally biased region" description="Low complexity" evidence="1">
    <location>
        <begin position="221"/>
        <end position="233"/>
    </location>
</feature>
<feature type="compositionally biased region" description="Polar residues" evidence="1">
    <location>
        <begin position="207"/>
        <end position="220"/>
    </location>
</feature>
<dbReference type="EMBL" id="RWGY01000090">
    <property type="protein sequence ID" value="TVU04139.1"/>
    <property type="molecule type" value="Genomic_DNA"/>
</dbReference>
<name>A0A5J9SYH5_9POAL</name>
<organism evidence="2 3">
    <name type="scientific">Eragrostis curvula</name>
    <name type="common">weeping love grass</name>
    <dbReference type="NCBI Taxonomy" id="38414"/>
    <lineage>
        <taxon>Eukaryota</taxon>
        <taxon>Viridiplantae</taxon>
        <taxon>Streptophyta</taxon>
        <taxon>Embryophyta</taxon>
        <taxon>Tracheophyta</taxon>
        <taxon>Spermatophyta</taxon>
        <taxon>Magnoliopsida</taxon>
        <taxon>Liliopsida</taxon>
        <taxon>Poales</taxon>
        <taxon>Poaceae</taxon>
        <taxon>PACMAD clade</taxon>
        <taxon>Chloridoideae</taxon>
        <taxon>Eragrostideae</taxon>
        <taxon>Eragrostidinae</taxon>
        <taxon>Eragrostis</taxon>
    </lineage>
</organism>
<dbReference type="PROSITE" id="PS50096">
    <property type="entry name" value="IQ"/>
    <property type="match status" value="1"/>
</dbReference>
<evidence type="ECO:0000313" key="2">
    <source>
        <dbReference type="EMBL" id="TVU04139.1"/>
    </source>
</evidence>
<proteinExistence type="predicted"/>
<accession>A0A5J9SYH5</accession>
<dbReference type="OrthoDB" id="1298402at2759"/>
<evidence type="ECO:0000313" key="3">
    <source>
        <dbReference type="Proteomes" id="UP000324897"/>
    </source>
</evidence>
<sequence>MDDSHHLGMHVKNNKPMSRSLNWNSPSVTHCNAHVAGGDAYGKIERGGKLDYVEGRTAMSYIELDKLSLPEIGIMIRIQENRTKAEKWQGTICPNIFKKLKLNIERCSKCHVLWNVKDGFEVQAIWGCVGIVQFDGVTLWSLVGDAQARKALCALRGMVKLQAMVRAQLVRRQANTTLRRMHCGSSRKTADLYQKVSPMPSALTDASARTLSGPAGSTTCRSSPSRSLASARRGATRRRSQSYMANMVLSHSKARSQSAPKQRIAASESGVPVVAASPSPSCGERPLPGWSGGGRRRASLDPLGARAAAPAHWSSAAGRVER</sequence>
<reference evidence="2 3" key="1">
    <citation type="journal article" date="2019" name="Sci. Rep.">
        <title>A high-quality genome of Eragrostis curvula grass provides insights into Poaceae evolution and supports new strategies to enhance forage quality.</title>
        <authorList>
            <person name="Carballo J."/>
            <person name="Santos B.A.C.M."/>
            <person name="Zappacosta D."/>
            <person name="Garbus I."/>
            <person name="Selva J.P."/>
            <person name="Gallo C.A."/>
            <person name="Diaz A."/>
            <person name="Albertini E."/>
            <person name="Caccamo M."/>
            <person name="Echenique V."/>
        </authorList>
    </citation>
    <scope>NUCLEOTIDE SEQUENCE [LARGE SCALE GENOMIC DNA]</scope>
    <source>
        <strain evidence="3">cv. Victoria</strain>
        <tissue evidence="2">Leaf</tissue>
    </source>
</reference>
<comment type="caution">
    <text evidence="2">The sequence shown here is derived from an EMBL/GenBank/DDBJ whole genome shotgun (WGS) entry which is preliminary data.</text>
</comment>
<feature type="region of interest" description="Disordered" evidence="1">
    <location>
        <begin position="203"/>
        <end position="322"/>
    </location>
</feature>